<dbReference type="NCBIfam" id="TIGR01297">
    <property type="entry name" value="CDF"/>
    <property type="match status" value="1"/>
</dbReference>
<accession>A0ABQ2E5J4</accession>
<evidence type="ECO:0000256" key="9">
    <source>
        <dbReference type="SAM" id="Phobius"/>
    </source>
</evidence>
<keyword evidence="4" id="KW-0410">Iron transport</keyword>
<protein>
    <submittedName>
        <fullName evidence="12">Transporter</fullName>
    </submittedName>
</protein>
<comment type="similarity">
    <text evidence="2">Belongs to the cation diffusion facilitator (CDF) transporter (TC 2.A.4) family. FieF subfamily.</text>
</comment>
<evidence type="ECO:0000259" key="11">
    <source>
        <dbReference type="Pfam" id="PF16916"/>
    </source>
</evidence>
<name>A0ABQ2E5J4_9GAMM</name>
<dbReference type="Pfam" id="PF16916">
    <property type="entry name" value="ZT_dimer"/>
    <property type="match status" value="1"/>
</dbReference>
<feature type="domain" description="Cation efflux protein cytoplasmic" evidence="11">
    <location>
        <begin position="217"/>
        <end position="294"/>
    </location>
</feature>
<dbReference type="Gene3D" id="3.30.70.1350">
    <property type="entry name" value="Cation efflux protein, cytoplasmic domain"/>
    <property type="match status" value="1"/>
</dbReference>
<keyword evidence="6" id="KW-0406">Ion transport</keyword>
<evidence type="ECO:0000256" key="4">
    <source>
        <dbReference type="ARBA" id="ARBA00022496"/>
    </source>
</evidence>
<comment type="subcellular location">
    <subcellularLocation>
        <location evidence="1">Membrane</location>
        <topology evidence="1">Multi-pass membrane protein</topology>
    </subcellularLocation>
</comment>
<feature type="transmembrane region" description="Helical" evidence="9">
    <location>
        <begin position="85"/>
        <end position="107"/>
    </location>
</feature>
<keyword evidence="7 9" id="KW-1133">Transmembrane helix</keyword>
<sequence length="306" mass="32919">MENTGRPAATTPDLRKYAWLAIATAVLTVLLKGSAWAITGSVGLLSDAAESMVNLVAAIVALVSLTIAARPADDDHHFGHSKAEYFSAALEGIMVFVAAASIIYLGIERLLNPRPLESIGFGLAISMVAAVLNGVVGRILIAVGTRHRSITLRADGKHLMTDVYTSIGVVVGLGLAWLTGWNWMDPVVAILVGVNILVTGYRLISESTAGLMDVSLSPQDNARIQAILDAHAETGRIEFHAVRTRESGSRQFMEMHMLVPGDWTVLRGHDAMEDLVEKIVAEFPAMRVTGHLEPVSDPRSYEDMTL</sequence>
<feature type="transmembrane region" description="Helical" evidence="9">
    <location>
        <begin position="51"/>
        <end position="73"/>
    </location>
</feature>
<dbReference type="SUPFAM" id="SSF161111">
    <property type="entry name" value="Cation efflux protein transmembrane domain-like"/>
    <property type="match status" value="1"/>
</dbReference>
<dbReference type="Gene3D" id="1.20.1510.10">
    <property type="entry name" value="Cation efflux protein transmembrane domain"/>
    <property type="match status" value="1"/>
</dbReference>
<feature type="transmembrane region" description="Helical" evidence="9">
    <location>
        <begin position="187"/>
        <end position="204"/>
    </location>
</feature>
<keyword evidence="4" id="KW-0408">Iron</keyword>
<proteinExistence type="inferred from homology"/>
<evidence type="ECO:0000256" key="7">
    <source>
        <dbReference type="ARBA" id="ARBA00022989"/>
    </source>
</evidence>
<dbReference type="RefSeq" id="WP_132985938.1">
    <property type="nucleotide sequence ID" value="NZ_BMME01000001.1"/>
</dbReference>
<gene>
    <name evidence="12" type="ORF">GCM10011394_00860</name>
</gene>
<evidence type="ECO:0000313" key="13">
    <source>
        <dbReference type="Proteomes" id="UP000599009"/>
    </source>
</evidence>
<evidence type="ECO:0000256" key="1">
    <source>
        <dbReference type="ARBA" id="ARBA00004141"/>
    </source>
</evidence>
<evidence type="ECO:0000256" key="2">
    <source>
        <dbReference type="ARBA" id="ARBA00010212"/>
    </source>
</evidence>
<feature type="domain" description="Cation efflux protein transmembrane" evidence="10">
    <location>
        <begin position="19"/>
        <end position="212"/>
    </location>
</feature>
<evidence type="ECO:0000313" key="12">
    <source>
        <dbReference type="EMBL" id="GGJ95912.1"/>
    </source>
</evidence>
<dbReference type="InterPro" id="IPR050291">
    <property type="entry name" value="CDF_Transporter"/>
</dbReference>
<dbReference type="PANTHER" id="PTHR43840">
    <property type="entry name" value="MITOCHONDRIAL METAL TRANSPORTER 1-RELATED"/>
    <property type="match status" value="1"/>
</dbReference>
<feature type="transmembrane region" description="Helical" evidence="9">
    <location>
        <begin position="17"/>
        <end position="39"/>
    </location>
</feature>
<dbReference type="Proteomes" id="UP000599009">
    <property type="component" value="Unassembled WGS sequence"/>
</dbReference>
<keyword evidence="6" id="KW-0862">Zinc</keyword>
<feature type="transmembrane region" description="Helical" evidence="9">
    <location>
        <begin position="163"/>
        <end position="181"/>
    </location>
</feature>
<dbReference type="PANTHER" id="PTHR43840:SF15">
    <property type="entry name" value="MITOCHONDRIAL METAL TRANSPORTER 1-RELATED"/>
    <property type="match status" value="1"/>
</dbReference>
<reference evidence="13" key="1">
    <citation type="journal article" date="2019" name="Int. J. Syst. Evol. Microbiol.">
        <title>The Global Catalogue of Microorganisms (GCM) 10K type strain sequencing project: providing services to taxonomists for standard genome sequencing and annotation.</title>
        <authorList>
            <consortium name="The Broad Institute Genomics Platform"/>
            <consortium name="The Broad Institute Genome Sequencing Center for Infectious Disease"/>
            <person name="Wu L."/>
            <person name="Ma J."/>
        </authorList>
    </citation>
    <scope>NUCLEOTIDE SEQUENCE [LARGE SCALE GENOMIC DNA]</scope>
    <source>
        <strain evidence="13">CGMCC 1.8985</strain>
    </source>
</reference>
<dbReference type="InterPro" id="IPR027469">
    <property type="entry name" value="Cation_efflux_TMD_sf"/>
</dbReference>
<dbReference type="InterPro" id="IPR002524">
    <property type="entry name" value="Cation_efflux"/>
</dbReference>
<organism evidence="12 13">
    <name type="scientific">Luteimonas terricola</name>
    <dbReference type="NCBI Taxonomy" id="645597"/>
    <lineage>
        <taxon>Bacteria</taxon>
        <taxon>Pseudomonadati</taxon>
        <taxon>Pseudomonadota</taxon>
        <taxon>Gammaproteobacteria</taxon>
        <taxon>Lysobacterales</taxon>
        <taxon>Lysobacteraceae</taxon>
        <taxon>Luteimonas</taxon>
    </lineage>
</organism>
<dbReference type="InterPro" id="IPR027470">
    <property type="entry name" value="Cation_efflux_CTD"/>
</dbReference>
<dbReference type="InterPro" id="IPR036837">
    <property type="entry name" value="Cation_efflux_CTD_sf"/>
</dbReference>
<keyword evidence="6" id="KW-0864">Zinc transport</keyword>
<dbReference type="Pfam" id="PF01545">
    <property type="entry name" value="Cation_efflux"/>
    <property type="match status" value="1"/>
</dbReference>
<evidence type="ECO:0000256" key="8">
    <source>
        <dbReference type="ARBA" id="ARBA00023136"/>
    </source>
</evidence>
<evidence type="ECO:0000256" key="5">
    <source>
        <dbReference type="ARBA" id="ARBA00022692"/>
    </source>
</evidence>
<keyword evidence="13" id="KW-1185">Reference proteome</keyword>
<dbReference type="InterPro" id="IPR058533">
    <property type="entry name" value="Cation_efflux_TM"/>
</dbReference>
<dbReference type="SUPFAM" id="SSF160240">
    <property type="entry name" value="Cation efflux protein cytoplasmic domain-like"/>
    <property type="match status" value="1"/>
</dbReference>
<keyword evidence="8 9" id="KW-0472">Membrane</keyword>
<feature type="transmembrane region" description="Helical" evidence="9">
    <location>
        <begin position="119"/>
        <end position="143"/>
    </location>
</feature>
<evidence type="ECO:0000256" key="6">
    <source>
        <dbReference type="ARBA" id="ARBA00022906"/>
    </source>
</evidence>
<evidence type="ECO:0000256" key="3">
    <source>
        <dbReference type="ARBA" id="ARBA00022448"/>
    </source>
</evidence>
<comment type="caution">
    <text evidence="12">The sequence shown here is derived from an EMBL/GenBank/DDBJ whole genome shotgun (WGS) entry which is preliminary data.</text>
</comment>
<evidence type="ECO:0000259" key="10">
    <source>
        <dbReference type="Pfam" id="PF01545"/>
    </source>
</evidence>
<keyword evidence="5 9" id="KW-0812">Transmembrane</keyword>
<keyword evidence="3" id="KW-0813">Transport</keyword>
<dbReference type="EMBL" id="BMME01000001">
    <property type="protein sequence ID" value="GGJ95912.1"/>
    <property type="molecule type" value="Genomic_DNA"/>
</dbReference>